<accession>A0A914Y5C3</accession>
<keyword evidence="2" id="KW-1185">Reference proteome</keyword>
<organism evidence="2 3">
    <name type="scientific">Panagrolaimus superbus</name>
    <dbReference type="NCBI Taxonomy" id="310955"/>
    <lineage>
        <taxon>Eukaryota</taxon>
        <taxon>Metazoa</taxon>
        <taxon>Ecdysozoa</taxon>
        <taxon>Nematoda</taxon>
        <taxon>Chromadorea</taxon>
        <taxon>Rhabditida</taxon>
        <taxon>Tylenchina</taxon>
        <taxon>Panagrolaimomorpha</taxon>
        <taxon>Panagrolaimoidea</taxon>
        <taxon>Panagrolaimidae</taxon>
        <taxon>Panagrolaimus</taxon>
    </lineage>
</organism>
<sequence>MQFRATQKLLDPRKAHISLELAVKIFQSPSGAHRINWKKQILEAAGFPQYIECDNILGNIKILKSTTEKLKRNNLKSTWANILLEVGDPEEWEMQLKPQFGPNIEASKQLELLTAAYTEGQKREAEKDKEREKLLLELEESTKMIDHRSETIKIQEKRESSLLETIQKLQKQESQKEKEHETAAQKIEAIITKMG</sequence>
<proteinExistence type="predicted"/>
<protein>
    <submittedName>
        <fullName evidence="3">Uncharacterized protein</fullName>
    </submittedName>
</protein>
<evidence type="ECO:0000313" key="3">
    <source>
        <dbReference type="WBParaSite" id="PSU_v2.g15401.t1"/>
    </source>
</evidence>
<dbReference type="WBParaSite" id="PSU_v2.g15401.t1">
    <property type="protein sequence ID" value="PSU_v2.g15401.t1"/>
    <property type="gene ID" value="PSU_v2.g15401"/>
</dbReference>
<keyword evidence="1" id="KW-0175">Coiled coil</keyword>
<dbReference type="AlphaFoldDB" id="A0A914Y5C3"/>
<feature type="coiled-coil region" evidence="1">
    <location>
        <begin position="122"/>
        <end position="186"/>
    </location>
</feature>
<name>A0A914Y5C3_9BILA</name>
<evidence type="ECO:0000256" key="1">
    <source>
        <dbReference type="SAM" id="Coils"/>
    </source>
</evidence>
<reference evidence="3" key="1">
    <citation type="submission" date="2022-11" db="UniProtKB">
        <authorList>
            <consortium name="WormBaseParasite"/>
        </authorList>
    </citation>
    <scope>IDENTIFICATION</scope>
</reference>
<evidence type="ECO:0000313" key="2">
    <source>
        <dbReference type="Proteomes" id="UP000887577"/>
    </source>
</evidence>
<dbReference type="Proteomes" id="UP000887577">
    <property type="component" value="Unplaced"/>
</dbReference>